<gene>
    <name evidence="2" type="ORF">METZ01_LOCUS493979</name>
</gene>
<keyword evidence="1" id="KW-0472">Membrane</keyword>
<keyword evidence="1" id="KW-0812">Transmembrane</keyword>
<keyword evidence="1" id="KW-1133">Transmembrane helix</keyword>
<proteinExistence type="predicted"/>
<dbReference type="AlphaFoldDB" id="A0A383DA13"/>
<evidence type="ECO:0000256" key="1">
    <source>
        <dbReference type="SAM" id="Phobius"/>
    </source>
</evidence>
<evidence type="ECO:0000313" key="2">
    <source>
        <dbReference type="EMBL" id="SVE41125.1"/>
    </source>
</evidence>
<protein>
    <submittedName>
        <fullName evidence="2">Uncharacterized protein</fullName>
    </submittedName>
</protein>
<organism evidence="2">
    <name type="scientific">marine metagenome</name>
    <dbReference type="NCBI Taxonomy" id="408172"/>
    <lineage>
        <taxon>unclassified sequences</taxon>
        <taxon>metagenomes</taxon>
        <taxon>ecological metagenomes</taxon>
    </lineage>
</organism>
<feature type="transmembrane region" description="Helical" evidence="1">
    <location>
        <begin position="20"/>
        <end position="43"/>
    </location>
</feature>
<dbReference type="EMBL" id="UINC01215446">
    <property type="protein sequence ID" value="SVE41125.1"/>
    <property type="molecule type" value="Genomic_DNA"/>
</dbReference>
<name>A0A383DA13_9ZZZZ</name>
<reference evidence="2" key="1">
    <citation type="submission" date="2018-05" db="EMBL/GenBank/DDBJ databases">
        <authorList>
            <person name="Lanie J.A."/>
            <person name="Ng W.-L."/>
            <person name="Kazmierczak K.M."/>
            <person name="Andrzejewski T.M."/>
            <person name="Davidsen T.M."/>
            <person name="Wayne K.J."/>
            <person name="Tettelin H."/>
            <person name="Glass J.I."/>
            <person name="Rusch D."/>
            <person name="Podicherti R."/>
            <person name="Tsui H.-C.T."/>
            <person name="Winkler M.E."/>
        </authorList>
    </citation>
    <scope>NUCLEOTIDE SEQUENCE</scope>
</reference>
<sequence>AFVIIQVCSIVLPALLLPDWTMRLIIVLVIIGFPTTMVLSWIYDISPTKNKETSPTEATQPLGIYALTGLVLTVIGVGFWVFVGIFGISYGVNDEVPSIGILMMDNLGGEEEEYWSSGMTADLITKVAGAGLIRVSPLDDIINLEEKLSVEDKAKQLRVQYILTNRFQKKEDSFDLWYQLINTMDGTTVLTKKISEPLEKTTQMVGMLANEIITSLGVSTKQDMMKSLTNNADAYE</sequence>
<feature type="non-terminal residue" evidence="2">
    <location>
        <position position="1"/>
    </location>
</feature>
<accession>A0A383DA13</accession>
<feature type="non-terminal residue" evidence="2">
    <location>
        <position position="236"/>
    </location>
</feature>
<feature type="transmembrane region" description="Helical" evidence="1">
    <location>
        <begin position="64"/>
        <end position="88"/>
    </location>
</feature>